<sequence length="132" mass="15545">MQRDKMERQEENREMQDRLARIEALLMQHLIIRPHVPPTLRPPPSAAIKCSGPQRDDIRNGVYIVDTQRSTINKSPLGPQSPSQFVHLDDHQPEHWTDPCRELPDDRQQLLDDDEEFMPQLMPHPRPPPWHE</sequence>
<dbReference type="AlphaFoldDB" id="A0AAP0Q5K0"/>
<name>A0AAP0Q5K0_9MAGN</name>
<organism evidence="2 3">
    <name type="scientific">Stephania cephalantha</name>
    <dbReference type="NCBI Taxonomy" id="152367"/>
    <lineage>
        <taxon>Eukaryota</taxon>
        <taxon>Viridiplantae</taxon>
        <taxon>Streptophyta</taxon>
        <taxon>Embryophyta</taxon>
        <taxon>Tracheophyta</taxon>
        <taxon>Spermatophyta</taxon>
        <taxon>Magnoliopsida</taxon>
        <taxon>Ranunculales</taxon>
        <taxon>Menispermaceae</taxon>
        <taxon>Menispermoideae</taxon>
        <taxon>Cissampelideae</taxon>
        <taxon>Stephania</taxon>
    </lineage>
</organism>
<gene>
    <name evidence="2" type="ORF">Scep_001970</name>
</gene>
<evidence type="ECO:0000313" key="3">
    <source>
        <dbReference type="Proteomes" id="UP001419268"/>
    </source>
</evidence>
<proteinExistence type="predicted"/>
<evidence type="ECO:0000313" key="2">
    <source>
        <dbReference type="EMBL" id="KAK9166779.1"/>
    </source>
</evidence>
<comment type="caution">
    <text evidence="2">The sequence shown here is derived from an EMBL/GenBank/DDBJ whole genome shotgun (WGS) entry which is preliminary data.</text>
</comment>
<protein>
    <submittedName>
        <fullName evidence="2">Uncharacterized protein</fullName>
    </submittedName>
</protein>
<feature type="compositionally biased region" description="Polar residues" evidence="1">
    <location>
        <begin position="67"/>
        <end position="84"/>
    </location>
</feature>
<accession>A0AAP0Q5K0</accession>
<feature type="compositionally biased region" description="Pro residues" evidence="1">
    <location>
        <begin position="35"/>
        <end position="45"/>
    </location>
</feature>
<feature type="region of interest" description="Disordered" evidence="1">
    <location>
        <begin position="35"/>
        <end position="132"/>
    </location>
</feature>
<feature type="compositionally biased region" description="Basic and acidic residues" evidence="1">
    <location>
        <begin position="87"/>
        <end position="110"/>
    </location>
</feature>
<dbReference type="Proteomes" id="UP001419268">
    <property type="component" value="Unassembled WGS sequence"/>
</dbReference>
<dbReference type="EMBL" id="JBBNAG010000001">
    <property type="protein sequence ID" value="KAK9166779.1"/>
    <property type="molecule type" value="Genomic_DNA"/>
</dbReference>
<evidence type="ECO:0000256" key="1">
    <source>
        <dbReference type="SAM" id="MobiDB-lite"/>
    </source>
</evidence>
<feature type="compositionally biased region" description="Pro residues" evidence="1">
    <location>
        <begin position="122"/>
        <end position="132"/>
    </location>
</feature>
<keyword evidence="3" id="KW-1185">Reference proteome</keyword>
<reference evidence="2 3" key="1">
    <citation type="submission" date="2024-01" db="EMBL/GenBank/DDBJ databases">
        <title>Genome assemblies of Stephania.</title>
        <authorList>
            <person name="Yang L."/>
        </authorList>
    </citation>
    <scope>NUCLEOTIDE SEQUENCE [LARGE SCALE GENOMIC DNA]</scope>
    <source>
        <strain evidence="2">JXDWG</strain>
        <tissue evidence="2">Leaf</tissue>
    </source>
</reference>